<dbReference type="PANTHER" id="PTHR42748">
    <property type="entry name" value="NITROGEN METABOLITE REPRESSION PROTEIN NMRA FAMILY MEMBER"/>
    <property type="match status" value="1"/>
</dbReference>
<comment type="similarity">
    <text evidence="1">Belongs to the NmrA-type oxidoreductase family.</text>
</comment>
<dbReference type="HOGENOM" id="CLU_007383_8_0_1"/>
<sequence length="243" mass="26922">MTTKELILIIDMTGVQRRPVIASLLALQDDGTPSPYSVRALVSDPNSEIAKLLASWGVELFKGQVDNLDNIAAAFKGCYGIYANFDYYAIGLQTEIYLGIKFFEYAHSAQVKHYIWSGLDYASKLGNFDPKYHQAVHYNSSSSSGDLLTWSILSTGPYLENICSPLLGPLSKCENGAVVWTIPTGDGHIPAISLEDIGWWVQYTFDYWSETSGQELKVATEMMTVDQLMKTFTQVTGVPAIHK</sequence>
<feature type="domain" description="NmrA-like" evidence="3">
    <location>
        <begin position="4"/>
        <end position="238"/>
    </location>
</feature>
<keyword evidence="2" id="KW-0521">NADP</keyword>
<keyword evidence="5" id="KW-1185">Reference proteome</keyword>
<dbReference type="OrthoDB" id="300709at2759"/>
<dbReference type="Proteomes" id="UP000053593">
    <property type="component" value="Unassembled WGS sequence"/>
</dbReference>
<name>A0A0D0CKU6_9AGAR</name>
<dbReference type="GO" id="GO:0005634">
    <property type="term" value="C:nucleus"/>
    <property type="evidence" value="ECO:0007669"/>
    <property type="project" value="TreeGrafter"/>
</dbReference>
<proteinExistence type="inferred from homology"/>
<evidence type="ECO:0000313" key="4">
    <source>
        <dbReference type="EMBL" id="KIK63504.1"/>
    </source>
</evidence>
<evidence type="ECO:0000256" key="1">
    <source>
        <dbReference type="ARBA" id="ARBA00006328"/>
    </source>
</evidence>
<dbReference type="Gene3D" id="3.90.25.10">
    <property type="entry name" value="UDP-galactose 4-epimerase, domain 1"/>
    <property type="match status" value="1"/>
</dbReference>
<dbReference type="EMBL" id="KN834764">
    <property type="protein sequence ID" value="KIK63504.1"/>
    <property type="molecule type" value="Genomic_DNA"/>
</dbReference>
<evidence type="ECO:0000313" key="5">
    <source>
        <dbReference type="Proteomes" id="UP000053593"/>
    </source>
</evidence>
<dbReference type="AlphaFoldDB" id="A0A0D0CKU6"/>
<dbReference type="InterPro" id="IPR008030">
    <property type="entry name" value="NmrA-like"/>
</dbReference>
<dbReference type="SUPFAM" id="SSF51735">
    <property type="entry name" value="NAD(P)-binding Rossmann-fold domains"/>
    <property type="match status" value="1"/>
</dbReference>
<dbReference type="InterPro" id="IPR036291">
    <property type="entry name" value="NAD(P)-bd_dom_sf"/>
</dbReference>
<dbReference type="Gene3D" id="3.40.50.720">
    <property type="entry name" value="NAD(P)-binding Rossmann-like Domain"/>
    <property type="match status" value="1"/>
</dbReference>
<dbReference type="Pfam" id="PF05368">
    <property type="entry name" value="NmrA"/>
    <property type="match status" value="1"/>
</dbReference>
<dbReference type="InterPro" id="IPR051164">
    <property type="entry name" value="NmrA-like_oxidored"/>
</dbReference>
<dbReference type="PANTHER" id="PTHR42748:SF14">
    <property type="entry name" value="SNOAL-LIKE DOMAIN-CONTAINING PROTEIN"/>
    <property type="match status" value="1"/>
</dbReference>
<accession>A0A0D0CKU6</accession>
<evidence type="ECO:0000259" key="3">
    <source>
        <dbReference type="Pfam" id="PF05368"/>
    </source>
</evidence>
<gene>
    <name evidence="4" type="ORF">GYMLUDRAFT_241974</name>
</gene>
<reference evidence="4 5" key="1">
    <citation type="submission" date="2014-04" db="EMBL/GenBank/DDBJ databases">
        <title>Evolutionary Origins and Diversification of the Mycorrhizal Mutualists.</title>
        <authorList>
            <consortium name="DOE Joint Genome Institute"/>
            <consortium name="Mycorrhizal Genomics Consortium"/>
            <person name="Kohler A."/>
            <person name="Kuo A."/>
            <person name="Nagy L.G."/>
            <person name="Floudas D."/>
            <person name="Copeland A."/>
            <person name="Barry K.W."/>
            <person name="Cichocki N."/>
            <person name="Veneault-Fourrey C."/>
            <person name="LaButti K."/>
            <person name="Lindquist E.A."/>
            <person name="Lipzen A."/>
            <person name="Lundell T."/>
            <person name="Morin E."/>
            <person name="Murat C."/>
            <person name="Riley R."/>
            <person name="Ohm R."/>
            <person name="Sun H."/>
            <person name="Tunlid A."/>
            <person name="Henrissat B."/>
            <person name="Grigoriev I.V."/>
            <person name="Hibbett D.S."/>
            <person name="Martin F."/>
        </authorList>
    </citation>
    <scope>NUCLEOTIDE SEQUENCE [LARGE SCALE GENOMIC DNA]</scope>
    <source>
        <strain evidence="4 5">FD-317 M1</strain>
    </source>
</reference>
<organism evidence="4 5">
    <name type="scientific">Collybiopsis luxurians FD-317 M1</name>
    <dbReference type="NCBI Taxonomy" id="944289"/>
    <lineage>
        <taxon>Eukaryota</taxon>
        <taxon>Fungi</taxon>
        <taxon>Dikarya</taxon>
        <taxon>Basidiomycota</taxon>
        <taxon>Agaricomycotina</taxon>
        <taxon>Agaricomycetes</taxon>
        <taxon>Agaricomycetidae</taxon>
        <taxon>Agaricales</taxon>
        <taxon>Marasmiineae</taxon>
        <taxon>Omphalotaceae</taxon>
        <taxon>Collybiopsis</taxon>
        <taxon>Collybiopsis luxurians</taxon>
    </lineage>
</organism>
<protein>
    <recommendedName>
        <fullName evidence="3">NmrA-like domain-containing protein</fullName>
    </recommendedName>
</protein>
<evidence type="ECO:0000256" key="2">
    <source>
        <dbReference type="ARBA" id="ARBA00022857"/>
    </source>
</evidence>